<sequence>MEVFEVALRNLAAPWLAATEVVARLSRNAELEGLTVPLGGALQRCAPQTLIAMPAALRAALDER</sequence>
<name>A0A934NA95_9BACT</name>
<evidence type="ECO:0000313" key="2">
    <source>
        <dbReference type="Proteomes" id="UP000612893"/>
    </source>
</evidence>
<comment type="caution">
    <text evidence="1">The sequence shown here is derived from an EMBL/GenBank/DDBJ whole genome shotgun (WGS) entry which is preliminary data.</text>
</comment>
<organism evidence="1 2">
    <name type="scientific">Candidatus Nephthysia bennettiae</name>
    <dbReference type="NCBI Taxonomy" id="3127016"/>
    <lineage>
        <taxon>Bacteria</taxon>
        <taxon>Bacillati</taxon>
        <taxon>Candidatus Dormiibacterota</taxon>
        <taxon>Candidatus Dormibacteria</taxon>
        <taxon>Candidatus Dormibacterales</taxon>
        <taxon>Candidatus Dormibacteraceae</taxon>
        <taxon>Candidatus Nephthysia</taxon>
    </lineage>
</organism>
<accession>A0A934NA95</accession>
<dbReference type="EMBL" id="JAEKNR010000239">
    <property type="protein sequence ID" value="MBJ7601236.1"/>
    <property type="molecule type" value="Genomic_DNA"/>
</dbReference>
<reference evidence="1" key="1">
    <citation type="submission" date="2020-10" db="EMBL/GenBank/DDBJ databases">
        <title>Ca. Dormibacterota MAGs.</title>
        <authorList>
            <person name="Montgomery K."/>
        </authorList>
    </citation>
    <scope>NUCLEOTIDE SEQUENCE [LARGE SCALE GENOMIC DNA]</scope>
    <source>
        <strain evidence="1">SC8812_S17_10</strain>
    </source>
</reference>
<gene>
    <name evidence="1" type="ORF">JF922_24580</name>
</gene>
<dbReference type="AlphaFoldDB" id="A0A934NA95"/>
<evidence type="ECO:0000313" key="1">
    <source>
        <dbReference type="EMBL" id="MBJ7601236.1"/>
    </source>
</evidence>
<protein>
    <submittedName>
        <fullName evidence="1">Uncharacterized protein</fullName>
    </submittedName>
</protein>
<proteinExistence type="predicted"/>
<dbReference type="Proteomes" id="UP000612893">
    <property type="component" value="Unassembled WGS sequence"/>
</dbReference>
<keyword evidence="2" id="KW-1185">Reference proteome</keyword>